<reference evidence="4" key="1">
    <citation type="journal article" date="2016" name="Nat. Genet.">
        <title>A high-quality carrot genome assembly provides new insights into carotenoid accumulation and asterid genome evolution.</title>
        <authorList>
            <person name="Iorizzo M."/>
            <person name="Ellison S."/>
            <person name="Senalik D."/>
            <person name="Zeng P."/>
            <person name="Satapoomin P."/>
            <person name="Huang J."/>
            <person name="Bowman M."/>
            <person name="Iovene M."/>
            <person name="Sanseverino W."/>
            <person name="Cavagnaro P."/>
            <person name="Yildiz M."/>
            <person name="Macko-Podgorni A."/>
            <person name="Moranska E."/>
            <person name="Grzebelus E."/>
            <person name="Grzebelus D."/>
            <person name="Ashrafi H."/>
            <person name="Zheng Z."/>
            <person name="Cheng S."/>
            <person name="Spooner D."/>
            <person name="Van Deynze A."/>
            <person name="Simon P."/>
        </authorList>
    </citation>
    <scope>NUCLEOTIDE SEQUENCE [LARGE SCALE GENOMIC DNA]</scope>
    <source>
        <tissue evidence="4">Leaf</tissue>
    </source>
</reference>
<dbReference type="EMBL" id="LNRQ01000003">
    <property type="protein sequence ID" value="KZN01613.1"/>
    <property type="molecule type" value="Genomic_DNA"/>
</dbReference>
<dbReference type="PANTHER" id="PTHR44303:SF2">
    <property type="entry name" value="DNAJ HOMOLOG SUBFAMILY C MEMBER 16"/>
    <property type="match status" value="1"/>
</dbReference>
<name>A0A162AIM2_DAUCS</name>
<comment type="caution">
    <text evidence="4">The sequence shown here is derived from an EMBL/GenBank/DDBJ whole genome shotgun (WGS) entry which is preliminary data.</text>
</comment>
<dbReference type="AlphaFoldDB" id="A0A162AIM2"/>
<accession>A0A162AIM2</accession>
<dbReference type="InterPro" id="IPR001623">
    <property type="entry name" value="DnaJ_domain"/>
</dbReference>
<organism evidence="4">
    <name type="scientific">Daucus carota subsp. sativus</name>
    <name type="common">Carrot</name>
    <dbReference type="NCBI Taxonomy" id="79200"/>
    <lineage>
        <taxon>Eukaryota</taxon>
        <taxon>Viridiplantae</taxon>
        <taxon>Streptophyta</taxon>
        <taxon>Embryophyta</taxon>
        <taxon>Tracheophyta</taxon>
        <taxon>Spermatophyta</taxon>
        <taxon>Magnoliopsida</taxon>
        <taxon>eudicotyledons</taxon>
        <taxon>Gunneridae</taxon>
        <taxon>Pentapetalae</taxon>
        <taxon>asterids</taxon>
        <taxon>campanulids</taxon>
        <taxon>Apiales</taxon>
        <taxon>Apiaceae</taxon>
        <taxon>Apioideae</taxon>
        <taxon>Scandiceae</taxon>
        <taxon>Daucinae</taxon>
        <taxon>Daucus</taxon>
        <taxon>Daucus sect. Daucus</taxon>
    </lineage>
</organism>
<feature type="domain" description="J" evidence="3">
    <location>
        <begin position="34"/>
        <end position="96"/>
    </location>
</feature>
<dbReference type="Gramene" id="KZN01613">
    <property type="protein sequence ID" value="KZN01613"/>
    <property type="gene ID" value="DCAR_010367"/>
</dbReference>
<feature type="chain" id="PRO_5007831236" description="J domain-containing protein" evidence="2">
    <location>
        <begin position="25"/>
        <end position="570"/>
    </location>
</feature>
<feature type="region of interest" description="Disordered" evidence="1">
    <location>
        <begin position="523"/>
        <end position="570"/>
    </location>
</feature>
<evidence type="ECO:0000259" key="3">
    <source>
        <dbReference type="PROSITE" id="PS50076"/>
    </source>
</evidence>
<dbReference type="STRING" id="79200.A0A162AIM2"/>
<dbReference type="PANTHER" id="PTHR44303">
    <property type="entry name" value="DNAJ HOMOLOG SUBFAMILY C MEMBER 16"/>
    <property type="match status" value="1"/>
</dbReference>
<dbReference type="InterPro" id="IPR036869">
    <property type="entry name" value="J_dom_sf"/>
</dbReference>
<dbReference type="PROSITE" id="PS50076">
    <property type="entry name" value="DNAJ_2"/>
    <property type="match status" value="1"/>
</dbReference>
<dbReference type="Gene3D" id="1.10.287.110">
    <property type="entry name" value="DnaJ domain"/>
    <property type="match status" value="1"/>
</dbReference>
<proteinExistence type="predicted"/>
<protein>
    <recommendedName>
        <fullName evidence="3">J domain-containing protein</fullName>
    </recommendedName>
</protein>
<evidence type="ECO:0000313" key="4">
    <source>
        <dbReference type="EMBL" id="KZN01613.1"/>
    </source>
</evidence>
<feature type="compositionally biased region" description="Acidic residues" evidence="1">
    <location>
        <begin position="561"/>
        <end position="570"/>
    </location>
</feature>
<evidence type="ECO:0000256" key="2">
    <source>
        <dbReference type="SAM" id="SignalP"/>
    </source>
</evidence>
<dbReference type="SUPFAM" id="SSF46565">
    <property type="entry name" value="Chaperone J-domain"/>
    <property type="match status" value="1"/>
</dbReference>
<dbReference type="OMA" id="QWEMTDS"/>
<feature type="signal peptide" evidence="2">
    <location>
        <begin position="1"/>
        <end position="24"/>
    </location>
</feature>
<gene>
    <name evidence="4" type="ORF">DCAR_010367</name>
</gene>
<evidence type="ECO:0000256" key="1">
    <source>
        <dbReference type="SAM" id="MobiDB-lite"/>
    </source>
</evidence>
<sequence length="570" mass="64847">MAKSIVKAYSIPLLLFSLSLYCQLIMVPRCFPSSHYDVLGINMHSSVEQVTHAYHHLTANWNSTTHPLDTVQFIQIRYAFELLTNNLWKRDYDIHGIDEQYHVIHKMEKQYAASNISHVTLPLLEPNSFDTLDPDFHVIRLEDFLSEGTPNPMLIQVFSLGSNRCAKFADTWKRIRIAKTGVVELGDVKLAAYLSEKRSTGQPLFRNGLPSLLAFPPGCKTSECLVRYPGELSVDAVTDWFSTIILGLPRIMYYTKESLVQNFLQRSGRHKVKAIFISKSGERATPFVRQAAKNYWAYVSFAFALWREEESSFWWNTVQENLSNDGDAAAQDKLEAAIALKDKRLTFTWLDGEAQNRRCLFYIHSEYSYETCGARRDLRDVPKLIIIRYARNGTEDSDKKEKDSNNYLAAYLAKDIDPTSQLVAHYNGSDDIHQKTETPELVPEDVDPIWSTGTEKILSSGKGIMRRIISLTTGFSDLLCDPRCGPFLLLGALMSFGGVWMRRSQAANLIESQTKKEPCTVDNEVIKKRRPPLEPGSKRYKLPSMTDEEPKDAYQVPFSDSDSDDGICEK</sequence>
<dbReference type="InterPro" id="IPR052448">
    <property type="entry name" value="DnaJ_C16_autophagy_reg"/>
</dbReference>
<keyword evidence="2" id="KW-0732">Signal</keyword>